<evidence type="ECO:0000256" key="4">
    <source>
        <dbReference type="ARBA" id="ARBA00023136"/>
    </source>
</evidence>
<feature type="domain" description="Ammonium transporter AmtB-like" evidence="6">
    <location>
        <begin position="7"/>
        <end position="92"/>
    </location>
</feature>
<proteinExistence type="predicted"/>
<sequence length="103" mass="11614">MKVFPSELFDYSNFLYQWAFAIIAIGITSSSITERTQFVAYLIYLAFLTGFVYPVVFHWLWSANGSASASHNDNLLFRSRVIGFVGSGVVYLLEVWPGFGCSH</sequence>
<dbReference type="Gene3D" id="1.10.3430.10">
    <property type="entry name" value="Ammonium transporter AmtB like domains"/>
    <property type="match status" value="1"/>
</dbReference>
<comment type="caution">
    <text evidence="7">The sequence shown here is derived from an EMBL/GenBank/DDBJ whole genome shotgun (WGS) entry which is preliminary data.</text>
</comment>
<gene>
    <name evidence="7" type="ORF">HUJ06_014471</name>
</gene>
<evidence type="ECO:0000313" key="8">
    <source>
        <dbReference type="Proteomes" id="UP000607653"/>
    </source>
</evidence>
<dbReference type="Pfam" id="PF00909">
    <property type="entry name" value="Ammonium_transp"/>
    <property type="match status" value="1"/>
</dbReference>
<evidence type="ECO:0000256" key="1">
    <source>
        <dbReference type="ARBA" id="ARBA00004141"/>
    </source>
</evidence>
<dbReference type="PANTHER" id="PTHR11730">
    <property type="entry name" value="AMMONIUM TRANSPORTER"/>
    <property type="match status" value="1"/>
</dbReference>
<organism evidence="7 8">
    <name type="scientific">Nelumbo nucifera</name>
    <name type="common">Sacred lotus</name>
    <dbReference type="NCBI Taxonomy" id="4432"/>
    <lineage>
        <taxon>Eukaryota</taxon>
        <taxon>Viridiplantae</taxon>
        <taxon>Streptophyta</taxon>
        <taxon>Embryophyta</taxon>
        <taxon>Tracheophyta</taxon>
        <taxon>Spermatophyta</taxon>
        <taxon>Magnoliopsida</taxon>
        <taxon>Proteales</taxon>
        <taxon>Nelumbonaceae</taxon>
        <taxon>Nelumbo</taxon>
    </lineage>
</organism>
<evidence type="ECO:0000256" key="3">
    <source>
        <dbReference type="ARBA" id="ARBA00022989"/>
    </source>
</evidence>
<comment type="subcellular location">
    <subcellularLocation>
        <location evidence="1">Membrane</location>
        <topology evidence="1">Multi-pass membrane protein</topology>
    </subcellularLocation>
</comment>
<dbReference type="GO" id="GO:0008519">
    <property type="term" value="F:ammonium channel activity"/>
    <property type="evidence" value="ECO:0007669"/>
    <property type="project" value="InterPro"/>
</dbReference>
<dbReference type="EMBL" id="DUZY01000005">
    <property type="protein sequence ID" value="DAD40148.1"/>
    <property type="molecule type" value="Genomic_DNA"/>
</dbReference>
<keyword evidence="8" id="KW-1185">Reference proteome</keyword>
<dbReference type="InterPro" id="IPR024041">
    <property type="entry name" value="NH4_transpt_AmtB-like_dom"/>
</dbReference>
<dbReference type="SUPFAM" id="SSF111352">
    <property type="entry name" value="Ammonium transporter"/>
    <property type="match status" value="1"/>
</dbReference>
<keyword evidence="3 5" id="KW-1133">Transmembrane helix</keyword>
<name>A0A822ZEX3_NELNU</name>
<evidence type="ECO:0000259" key="6">
    <source>
        <dbReference type="Pfam" id="PF00909"/>
    </source>
</evidence>
<evidence type="ECO:0000256" key="2">
    <source>
        <dbReference type="ARBA" id="ARBA00022692"/>
    </source>
</evidence>
<dbReference type="InterPro" id="IPR029020">
    <property type="entry name" value="Ammonium/urea_transptr"/>
</dbReference>
<keyword evidence="2 5" id="KW-0812">Transmembrane</keyword>
<dbReference type="Proteomes" id="UP000607653">
    <property type="component" value="Unassembled WGS sequence"/>
</dbReference>
<reference evidence="7 8" key="1">
    <citation type="journal article" date="2020" name="Mol. Biol. Evol.">
        <title>Distinct Expression and Methylation Patterns for Genes with Different Fates following a Single Whole-Genome Duplication in Flowering Plants.</title>
        <authorList>
            <person name="Shi T."/>
            <person name="Rahmani R.S."/>
            <person name="Gugger P.F."/>
            <person name="Wang M."/>
            <person name="Li H."/>
            <person name="Zhang Y."/>
            <person name="Li Z."/>
            <person name="Wang Q."/>
            <person name="Van de Peer Y."/>
            <person name="Marchal K."/>
            <person name="Chen J."/>
        </authorList>
    </citation>
    <scope>NUCLEOTIDE SEQUENCE [LARGE SCALE GENOMIC DNA]</scope>
    <source>
        <tissue evidence="7">Leaf</tissue>
    </source>
</reference>
<feature type="transmembrane region" description="Helical" evidence="5">
    <location>
        <begin position="39"/>
        <end position="61"/>
    </location>
</feature>
<feature type="transmembrane region" description="Helical" evidence="5">
    <location>
        <begin position="15"/>
        <end position="32"/>
    </location>
</feature>
<accession>A0A822ZEX3</accession>
<protein>
    <recommendedName>
        <fullName evidence="6">Ammonium transporter AmtB-like domain-containing protein</fullName>
    </recommendedName>
</protein>
<evidence type="ECO:0000313" key="7">
    <source>
        <dbReference type="EMBL" id="DAD40148.1"/>
    </source>
</evidence>
<keyword evidence="4 5" id="KW-0472">Membrane</keyword>
<dbReference type="AlphaFoldDB" id="A0A822ZEX3"/>
<dbReference type="GO" id="GO:0016020">
    <property type="term" value="C:membrane"/>
    <property type="evidence" value="ECO:0007669"/>
    <property type="project" value="UniProtKB-SubCell"/>
</dbReference>
<feature type="transmembrane region" description="Helical" evidence="5">
    <location>
        <begin position="81"/>
        <end position="99"/>
    </location>
</feature>
<dbReference type="PANTHER" id="PTHR11730:SF121">
    <property type="entry name" value="AMMONIUM TRANSPORTER 1 MEMBER 1"/>
    <property type="match status" value="1"/>
</dbReference>
<evidence type="ECO:0000256" key="5">
    <source>
        <dbReference type="SAM" id="Phobius"/>
    </source>
</evidence>